<reference evidence="1" key="1">
    <citation type="submission" date="2024-06" db="EMBL/GenBank/DDBJ databases">
        <title>Genome Sequence of an extremely halophilic archaeon isolated from Permian era halite, Salado Formation, Carlsbad, New Mexico: Halobacterium sp. strain NMX12-1.</title>
        <authorList>
            <person name="Sotoa L."/>
            <person name="DasSarma P."/>
            <person name="Anton B.P."/>
            <person name="Vincze T."/>
            <person name="Verma I."/>
            <person name="Eralp B."/>
            <person name="Powers D.W."/>
            <person name="Dozier B.L."/>
            <person name="Roberts R.J."/>
            <person name="DasSarma S."/>
        </authorList>
    </citation>
    <scope>NUCLEOTIDE SEQUENCE</scope>
    <source>
        <strain evidence="1">NMX12-1</strain>
    </source>
</reference>
<dbReference type="KEGG" id="hanx:ABSL23_05600"/>
<accession>A0AAU8CEP4</accession>
<sequence length="57" mass="6023">MPSWNNRLALAVAAGVVNTALLHWWATFVLGASGPGPRTTLATQIGAWTFWVTSSAP</sequence>
<name>A0AAU8CEP4_9EURY</name>
<proteinExistence type="predicted"/>
<protein>
    <recommendedName>
        <fullName evidence="2">DUF3995 domain-containing protein</fullName>
    </recommendedName>
</protein>
<dbReference type="AlphaFoldDB" id="A0AAU8CEP4"/>
<dbReference type="EMBL" id="CP159204">
    <property type="protein sequence ID" value="XCF17487.1"/>
    <property type="molecule type" value="Genomic_DNA"/>
</dbReference>
<evidence type="ECO:0000313" key="1">
    <source>
        <dbReference type="EMBL" id="XCF17487.1"/>
    </source>
</evidence>
<evidence type="ECO:0008006" key="2">
    <source>
        <dbReference type="Google" id="ProtNLM"/>
    </source>
</evidence>
<dbReference type="GeneID" id="91108603"/>
<gene>
    <name evidence="1" type="ORF">ABSL23_05600</name>
</gene>
<organism evidence="1">
    <name type="scientific">Halobacterium sp. NMX12-1</name>
    <dbReference type="NCBI Taxonomy" id="3166650"/>
    <lineage>
        <taxon>Archaea</taxon>
        <taxon>Methanobacteriati</taxon>
        <taxon>Methanobacteriota</taxon>
        <taxon>Stenosarchaea group</taxon>
        <taxon>Halobacteria</taxon>
        <taxon>Halobacteriales</taxon>
        <taxon>Halobacteriaceae</taxon>
        <taxon>Halobacterium</taxon>
    </lineage>
</organism>
<dbReference type="RefSeq" id="WP_353634994.1">
    <property type="nucleotide sequence ID" value="NZ_CP159204.1"/>
</dbReference>